<dbReference type="AlphaFoldDB" id="X1KCI3"/>
<dbReference type="SUPFAM" id="SSF55486">
    <property type="entry name" value="Metalloproteases ('zincins'), catalytic domain"/>
    <property type="match status" value="1"/>
</dbReference>
<accession>X1KCI3</accession>
<reference evidence="1" key="1">
    <citation type="journal article" date="2014" name="Front. Microbiol.">
        <title>High frequency of phylogenetically diverse reductive dehalogenase-homologous genes in deep subseafloor sedimentary metagenomes.</title>
        <authorList>
            <person name="Kawai M."/>
            <person name="Futagami T."/>
            <person name="Toyoda A."/>
            <person name="Takaki Y."/>
            <person name="Nishi S."/>
            <person name="Hori S."/>
            <person name="Arai W."/>
            <person name="Tsubouchi T."/>
            <person name="Morono Y."/>
            <person name="Uchiyama I."/>
            <person name="Ito T."/>
            <person name="Fujiyama A."/>
            <person name="Inagaki F."/>
            <person name="Takami H."/>
        </authorList>
    </citation>
    <scope>NUCLEOTIDE SEQUENCE</scope>
    <source>
        <strain evidence="1">Expedition CK06-06</strain>
    </source>
</reference>
<dbReference type="Pfam" id="PF06262">
    <property type="entry name" value="Zincin_1"/>
    <property type="match status" value="1"/>
</dbReference>
<evidence type="ECO:0000313" key="1">
    <source>
        <dbReference type="EMBL" id="GAI04737.1"/>
    </source>
</evidence>
<organism evidence="1">
    <name type="scientific">marine sediment metagenome</name>
    <dbReference type="NCBI Taxonomy" id="412755"/>
    <lineage>
        <taxon>unclassified sequences</taxon>
        <taxon>metagenomes</taxon>
        <taxon>ecological metagenomes</taxon>
    </lineage>
</organism>
<dbReference type="CDD" id="cd12952">
    <property type="entry name" value="MMP_ACEL2062"/>
    <property type="match status" value="1"/>
</dbReference>
<name>X1KCI3_9ZZZZ</name>
<gene>
    <name evidence="1" type="ORF">S06H3_23146</name>
</gene>
<proteinExistence type="predicted"/>
<dbReference type="Gene3D" id="3.30.2010.20">
    <property type="match status" value="1"/>
</dbReference>
<sequence>MEREKFEILIAQAIDNLPPEFRHKLENVDIVIQDWPTPRQLRQVKLANRRQLLGLYEGVPQTKRGRSYGMVLPDKISIFQKPIETQCNSEKEVEVKIGEAVRHELAHHFGLDERTLHRIERRRRPF</sequence>
<dbReference type="EMBL" id="BARV01012522">
    <property type="protein sequence ID" value="GAI04737.1"/>
    <property type="molecule type" value="Genomic_DNA"/>
</dbReference>
<dbReference type="InterPro" id="IPR038555">
    <property type="entry name" value="Zincin_1_sf"/>
</dbReference>
<protein>
    <recommendedName>
        <fullName evidence="2">Metallopeptidase family protein</fullName>
    </recommendedName>
</protein>
<comment type="caution">
    <text evidence="1">The sequence shown here is derived from an EMBL/GenBank/DDBJ whole genome shotgun (WGS) entry which is preliminary data.</text>
</comment>
<dbReference type="InterPro" id="IPR010428">
    <property type="entry name" value="Zincin_1"/>
</dbReference>
<evidence type="ECO:0008006" key="2">
    <source>
        <dbReference type="Google" id="ProtNLM"/>
    </source>
</evidence>